<protein>
    <recommendedName>
        <fullName evidence="3">2-amino-4-hydroxy-6-hydroxymethyldihydropteridine diphosphokinase</fullName>
        <ecNumber evidence="3">2.7.6.3</ecNumber>
    </recommendedName>
</protein>
<evidence type="ECO:0000256" key="7">
    <source>
        <dbReference type="ARBA" id="ARBA00022840"/>
    </source>
</evidence>
<comment type="pathway">
    <text evidence="2">Cofactor biosynthesis; tetrahydrofolate biosynthesis; 2-amino-4-hydroxy-6-hydroxymethyl-7,8-dihydropteridine diphosphate from 7,8-dihydroneopterin triphosphate: step 4/4.</text>
</comment>
<evidence type="ECO:0000256" key="6">
    <source>
        <dbReference type="ARBA" id="ARBA00022777"/>
    </source>
</evidence>
<keyword evidence="8" id="KW-0289">Folate biosynthesis</keyword>
<evidence type="ECO:0000256" key="3">
    <source>
        <dbReference type="ARBA" id="ARBA00013253"/>
    </source>
</evidence>
<dbReference type="OrthoDB" id="9808041at2"/>
<dbReference type="InterPro" id="IPR035907">
    <property type="entry name" value="Hppk_sf"/>
</dbReference>
<evidence type="ECO:0000313" key="11">
    <source>
        <dbReference type="Proteomes" id="UP000462760"/>
    </source>
</evidence>
<dbReference type="RefSeq" id="WP_154483941.1">
    <property type="nucleotide sequence ID" value="NZ_JBCLQA010000009.1"/>
</dbReference>
<dbReference type="SUPFAM" id="SSF55083">
    <property type="entry name" value="6-hydroxymethyl-7,8-dihydropterin pyrophosphokinase, HPPK"/>
    <property type="match status" value="1"/>
</dbReference>
<dbReference type="PANTHER" id="PTHR43071">
    <property type="entry name" value="2-AMINO-4-HYDROXY-6-HYDROXYMETHYLDIHYDROPTERIDINE PYROPHOSPHOKINASE"/>
    <property type="match status" value="1"/>
</dbReference>
<dbReference type="NCBIfam" id="TIGR01498">
    <property type="entry name" value="folK"/>
    <property type="match status" value="1"/>
</dbReference>
<dbReference type="PROSITE" id="PS00794">
    <property type="entry name" value="HPPK"/>
    <property type="match status" value="1"/>
</dbReference>
<evidence type="ECO:0000256" key="8">
    <source>
        <dbReference type="ARBA" id="ARBA00022909"/>
    </source>
</evidence>
<dbReference type="Pfam" id="PF01288">
    <property type="entry name" value="HPPK"/>
    <property type="match status" value="1"/>
</dbReference>
<dbReference type="Gene3D" id="3.30.70.560">
    <property type="entry name" value="7,8-Dihydro-6-hydroxymethylpterin-pyrophosphokinase HPPK"/>
    <property type="match status" value="1"/>
</dbReference>
<evidence type="ECO:0000256" key="4">
    <source>
        <dbReference type="ARBA" id="ARBA00022679"/>
    </source>
</evidence>
<comment type="caution">
    <text evidence="10">The sequence shown here is derived from an EMBL/GenBank/DDBJ whole genome shotgun (WGS) entry which is preliminary data.</text>
</comment>
<dbReference type="GO" id="GO:0046656">
    <property type="term" value="P:folic acid biosynthetic process"/>
    <property type="evidence" value="ECO:0007669"/>
    <property type="project" value="UniProtKB-KW"/>
</dbReference>
<keyword evidence="5" id="KW-0547">Nucleotide-binding</keyword>
<dbReference type="GO" id="GO:0046654">
    <property type="term" value="P:tetrahydrofolate biosynthetic process"/>
    <property type="evidence" value="ECO:0007669"/>
    <property type="project" value="UniProtKB-UniPathway"/>
</dbReference>
<comment type="catalytic activity">
    <reaction evidence="1">
        <text>6-hydroxymethyl-7,8-dihydropterin + ATP = (7,8-dihydropterin-6-yl)methyl diphosphate + AMP + H(+)</text>
        <dbReference type="Rhea" id="RHEA:11412"/>
        <dbReference type="ChEBI" id="CHEBI:15378"/>
        <dbReference type="ChEBI" id="CHEBI:30616"/>
        <dbReference type="ChEBI" id="CHEBI:44841"/>
        <dbReference type="ChEBI" id="CHEBI:72950"/>
        <dbReference type="ChEBI" id="CHEBI:456215"/>
        <dbReference type="EC" id="2.7.6.3"/>
    </reaction>
</comment>
<dbReference type="Proteomes" id="UP000462760">
    <property type="component" value="Unassembled WGS sequence"/>
</dbReference>
<dbReference type="GO" id="GO:0016301">
    <property type="term" value="F:kinase activity"/>
    <property type="evidence" value="ECO:0007669"/>
    <property type="project" value="UniProtKB-KW"/>
</dbReference>
<sequence>MNTVYISFGSNIGDRKKAIEEAFYLIEQNNMRITKKSTILETEPYGYTEQPSFLNGALEVKTDISCRDVLEKLLYIEKEIGRVRKFKWGPRLIDLDIIFFNDEVYDEEDLKVPHPDMHNRDFVLKPLCELCPNLIHPVLKKTVKELLEHKIETGG</sequence>
<dbReference type="GO" id="GO:0005524">
    <property type="term" value="F:ATP binding"/>
    <property type="evidence" value="ECO:0007669"/>
    <property type="project" value="UniProtKB-KW"/>
</dbReference>
<dbReference type="InterPro" id="IPR000550">
    <property type="entry name" value="Hppk"/>
</dbReference>
<dbReference type="EMBL" id="VULR01000006">
    <property type="protein sequence ID" value="MSS43263.1"/>
    <property type="molecule type" value="Genomic_DNA"/>
</dbReference>
<dbReference type="PANTHER" id="PTHR43071:SF1">
    <property type="entry name" value="2-AMINO-4-HYDROXY-6-HYDROXYMETHYLDIHYDROPTERIDINE PYROPHOSPHOKINASE"/>
    <property type="match status" value="1"/>
</dbReference>
<evidence type="ECO:0000256" key="1">
    <source>
        <dbReference type="ARBA" id="ARBA00000198"/>
    </source>
</evidence>
<gene>
    <name evidence="10" type="primary">folK</name>
    <name evidence="10" type="ORF">FYJ27_05890</name>
</gene>
<accession>A0A844FGS4</accession>
<reference evidence="10 11" key="1">
    <citation type="submission" date="2019-08" db="EMBL/GenBank/DDBJ databases">
        <title>In-depth cultivation of the pig gut microbiome towards novel bacterial diversity and tailored functional studies.</title>
        <authorList>
            <person name="Wylensek D."/>
            <person name="Hitch T.C.A."/>
            <person name="Clavel T."/>
        </authorList>
    </citation>
    <scope>NUCLEOTIDE SEQUENCE [LARGE SCALE GENOMIC DNA]</scope>
    <source>
        <strain evidence="10 11">Med78-601-WT-4W-RMD-3</strain>
    </source>
</reference>
<dbReference type="EC" id="2.7.6.3" evidence="3"/>
<name>A0A844FGS4_9FIRM</name>
<evidence type="ECO:0000313" key="10">
    <source>
        <dbReference type="EMBL" id="MSS43263.1"/>
    </source>
</evidence>
<keyword evidence="4 10" id="KW-0808">Transferase</keyword>
<keyword evidence="6 10" id="KW-0418">Kinase</keyword>
<evidence type="ECO:0000259" key="9">
    <source>
        <dbReference type="PROSITE" id="PS00794"/>
    </source>
</evidence>
<evidence type="ECO:0000256" key="2">
    <source>
        <dbReference type="ARBA" id="ARBA00005051"/>
    </source>
</evidence>
<proteinExistence type="predicted"/>
<dbReference type="UniPathway" id="UPA00077">
    <property type="reaction ID" value="UER00155"/>
</dbReference>
<dbReference type="CDD" id="cd00483">
    <property type="entry name" value="HPPK"/>
    <property type="match status" value="1"/>
</dbReference>
<dbReference type="GO" id="GO:0003848">
    <property type="term" value="F:2-amino-4-hydroxy-6-hydroxymethyldihydropteridine diphosphokinase activity"/>
    <property type="evidence" value="ECO:0007669"/>
    <property type="project" value="UniProtKB-EC"/>
</dbReference>
<organism evidence="10 11">
    <name type="scientific">Anaerosalibacter bizertensis</name>
    <dbReference type="NCBI Taxonomy" id="932217"/>
    <lineage>
        <taxon>Bacteria</taxon>
        <taxon>Bacillati</taxon>
        <taxon>Bacillota</taxon>
        <taxon>Tissierellia</taxon>
        <taxon>Tissierellales</taxon>
        <taxon>Sporanaerobacteraceae</taxon>
        <taxon>Anaerosalibacter</taxon>
    </lineage>
</organism>
<dbReference type="AlphaFoldDB" id="A0A844FGS4"/>
<keyword evidence="7" id="KW-0067">ATP-binding</keyword>
<evidence type="ECO:0000256" key="5">
    <source>
        <dbReference type="ARBA" id="ARBA00022741"/>
    </source>
</evidence>
<feature type="domain" description="7,8-dihydro-6-hydroxymethylpterin-pyrophosphokinase" evidence="9">
    <location>
        <begin position="87"/>
        <end position="98"/>
    </location>
</feature>